<evidence type="ECO:0000313" key="2">
    <source>
        <dbReference type="Proteomes" id="UP000499080"/>
    </source>
</evidence>
<accession>A0A4Y2LM20</accession>
<proteinExistence type="predicted"/>
<dbReference type="AlphaFoldDB" id="A0A4Y2LM20"/>
<organism evidence="1 2">
    <name type="scientific">Araneus ventricosus</name>
    <name type="common">Orbweaver spider</name>
    <name type="synonym">Epeira ventricosa</name>
    <dbReference type="NCBI Taxonomy" id="182803"/>
    <lineage>
        <taxon>Eukaryota</taxon>
        <taxon>Metazoa</taxon>
        <taxon>Ecdysozoa</taxon>
        <taxon>Arthropoda</taxon>
        <taxon>Chelicerata</taxon>
        <taxon>Arachnida</taxon>
        <taxon>Araneae</taxon>
        <taxon>Araneomorphae</taxon>
        <taxon>Entelegynae</taxon>
        <taxon>Araneoidea</taxon>
        <taxon>Araneidae</taxon>
        <taxon>Araneus</taxon>
    </lineage>
</organism>
<name>A0A4Y2LM20_ARAVE</name>
<protein>
    <submittedName>
        <fullName evidence="1">Uncharacterized protein</fullName>
    </submittedName>
</protein>
<sequence>MEKSDNTADAVARDCICLNFRRLSCDDQLRCRDRWPGEEWTMIPRKRSPGFHSSSNFGATEELQWTVLTENTNNTNNSYRSSPLSNSNGLEWDGDFTSVDVSEIIAETQRLTSELDDNVVQDSTHNTVRDIENNY</sequence>
<keyword evidence="2" id="KW-1185">Reference proteome</keyword>
<dbReference type="EMBL" id="BGPR01006030">
    <property type="protein sequence ID" value="GBN15479.1"/>
    <property type="molecule type" value="Genomic_DNA"/>
</dbReference>
<gene>
    <name evidence="1" type="ORF">AVEN_8950_1</name>
</gene>
<evidence type="ECO:0000313" key="1">
    <source>
        <dbReference type="EMBL" id="GBN15479.1"/>
    </source>
</evidence>
<comment type="caution">
    <text evidence="1">The sequence shown here is derived from an EMBL/GenBank/DDBJ whole genome shotgun (WGS) entry which is preliminary data.</text>
</comment>
<dbReference type="OrthoDB" id="6423726at2759"/>
<reference evidence="1 2" key="1">
    <citation type="journal article" date="2019" name="Sci. Rep.">
        <title>Orb-weaving spider Araneus ventricosus genome elucidates the spidroin gene catalogue.</title>
        <authorList>
            <person name="Kono N."/>
            <person name="Nakamura H."/>
            <person name="Ohtoshi R."/>
            <person name="Moran D.A.P."/>
            <person name="Shinohara A."/>
            <person name="Yoshida Y."/>
            <person name="Fujiwara M."/>
            <person name="Mori M."/>
            <person name="Tomita M."/>
            <person name="Arakawa K."/>
        </authorList>
    </citation>
    <scope>NUCLEOTIDE SEQUENCE [LARGE SCALE GENOMIC DNA]</scope>
</reference>
<dbReference type="Proteomes" id="UP000499080">
    <property type="component" value="Unassembled WGS sequence"/>
</dbReference>